<keyword evidence="12" id="KW-1185">Reference proteome</keyword>
<dbReference type="Gene3D" id="1.20.1560.10">
    <property type="entry name" value="ABC transporter type 1, transmembrane domain"/>
    <property type="match status" value="1"/>
</dbReference>
<reference evidence="11 12" key="1">
    <citation type="submission" date="2022-08" db="EMBL/GenBank/DDBJ databases">
        <title>Reclassification of Massilia species as members of the genera Telluria, Duganella, Pseudoduganella, Mokoshia gen. nov. and Zemynaea gen. nov. using orthogonal and non-orthogonal genome-based approaches.</title>
        <authorList>
            <person name="Bowman J.P."/>
        </authorList>
    </citation>
    <scope>NUCLEOTIDE SEQUENCE [LARGE SCALE GENOMIC DNA]</scope>
    <source>
        <strain evidence="11 12">JCM 31316</strain>
    </source>
</reference>
<dbReference type="SUPFAM" id="SSF90123">
    <property type="entry name" value="ABC transporter transmembrane region"/>
    <property type="match status" value="1"/>
</dbReference>
<dbReference type="NCBIfam" id="TIGR03797">
    <property type="entry name" value="NHLM_micro_ABC2"/>
    <property type="match status" value="1"/>
</dbReference>
<feature type="transmembrane region" description="Helical" evidence="8">
    <location>
        <begin position="552"/>
        <end position="575"/>
    </location>
</feature>
<feature type="transmembrane region" description="Helical" evidence="8">
    <location>
        <begin position="450"/>
        <end position="467"/>
    </location>
</feature>
<proteinExistence type="predicted"/>
<dbReference type="Gene3D" id="3.40.50.300">
    <property type="entry name" value="P-loop containing nucleotide triphosphate hydrolases"/>
    <property type="match status" value="1"/>
</dbReference>
<dbReference type="InterPro" id="IPR039421">
    <property type="entry name" value="Type_1_exporter"/>
</dbReference>
<keyword evidence="7 8" id="KW-0472">Membrane</keyword>
<dbReference type="PANTHER" id="PTHR24221:SF654">
    <property type="entry name" value="ATP-BINDING CASSETTE SUB-FAMILY B MEMBER 6"/>
    <property type="match status" value="1"/>
</dbReference>
<evidence type="ECO:0000256" key="8">
    <source>
        <dbReference type="SAM" id="Phobius"/>
    </source>
</evidence>
<feature type="transmembrane region" description="Helical" evidence="8">
    <location>
        <begin position="523"/>
        <end position="546"/>
    </location>
</feature>
<dbReference type="InterPro" id="IPR036640">
    <property type="entry name" value="ABC1_TM_sf"/>
</dbReference>
<evidence type="ECO:0000256" key="6">
    <source>
        <dbReference type="ARBA" id="ARBA00022989"/>
    </source>
</evidence>
<comment type="subcellular location">
    <subcellularLocation>
        <location evidence="1">Cell membrane</location>
        <topology evidence="1">Multi-pass membrane protein</topology>
    </subcellularLocation>
</comment>
<sequence length="964" mass="103483">MSDQYQSRLVARLEEVGIPGTQRELSSVDSAGHVFYLQHGSVDLFFAQHAGRGDEGAHNFLFSVGAGSLFSLPVISDDYFGLVAVIGPSARYLKIPRAQFLAEVRASSSDEATAPIDNFVDAMLAGLPEKAPSSCRMLPGGSRFTTNAERMNLAPEPGVRWVEAIAGECRYFGSIPVDAGPVRVWSSDVWISAEPQCEIVASTTAQIHMRGLCAEMLDGIDAMLSLLSLEALRRKRLEDSAELARLQAKSENNGKIMSDALLEFAGIFDLDRHGLISPNGSDPLFAACRIIGNYQGIEFKKPNSPGKTTVRKIAQASRVRSRIVALTGEWWKSDNGPLLGFSQSDKGPVALIPVKEGGYEAIDPVSGNSTVVSASFADTGMLFGLMFYAALPSKKLALSDILRFASKGAGREIGVVAAIALATTTLSLVIPVASGYLFDSVFPAADRRQMVEIIVILFAVCLATLLLEATRSLAMLRIEGRASSNLQAAVWDRVLSLPAPFFRDYTAGDLATRINGINQIREILSGLTISTLVSGIFSLLTVFFLFTYSLKLALIAIGLASVAVAFNAFVGYFAVRATRETARLNGKVSGLVFEYLSGITKLRITGAERQAFANWATKFASQKRAALRTGALNNVAAIFGVTYPVISTAVIFLSITLLSSNEGSILSTGDFIAFSAAFTLFLGGALSLVRVGLDFVSVISIFDRVRPILEAIPESDEDKVSPGSLKGDIELSNVSFSYSPDSPPVLQDVSIHAKPGEFVALVGSSGSGKSTLLRLMLGFERPAQGYIYYDGHDLSELDIREVRQQIGVVLQNGKLMSGDVHSNITGSTTVSIDQVWEAARASGLDADIEAMPMGIHTLVSDGGGTLSGGQRQRLLIARAIVNKPRLVFFDEATSALDNRVQAIVSASLDQLKATRIVIAHRLSTIINADRIYVLDKGKVVQSGTYEQLMTQDGLFVELAKRQLA</sequence>
<keyword evidence="2" id="KW-1003">Cell membrane</keyword>
<dbReference type="Pfam" id="PF00664">
    <property type="entry name" value="ABC_membrane"/>
    <property type="match status" value="1"/>
</dbReference>
<feature type="transmembrane region" description="Helical" evidence="8">
    <location>
        <begin position="631"/>
        <end position="659"/>
    </location>
</feature>
<feature type="transmembrane region" description="Helical" evidence="8">
    <location>
        <begin position="671"/>
        <end position="693"/>
    </location>
</feature>
<evidence type="ECO:0000313" key="12">
    <source>
        <dbReference type="Proteomes" id="UP001204151"/>
    </source>
</evidence>
<dbReference type="InterPro" id="IPR027417">
    <property type="entry name" value="P-loop_NTPase"/>
</dbReference>
<dbReference type="PROSITE" id="PS50929">
    <property type="entry name" value="ABC_TM1F"/>
    <property type="match status" value="1"/>
</dbReference>
<evidence type="ECO:0000313" key="11">
    <source>
        <dbReference type="EMBL" id="MCS0583568.1"/>
    </source>
</evidence>
<gene>
    <name evidence="11" type="ORF">NX784_18410</name>
</gene>
<dbReference type="InterPro" id="IPR011527">
    <property type="entry name" value="ABC1_TM_dom"/>
</dbReference>
<keyword evidence="5" id="KW-0067">ATP-binding</keyword>
<name>A0ABT1ZUH8_9BURK</name>
<feature type="transmembrane region" description="Helical" evidence="8">
    <location>
        <begin position="371"/>
        <end position="391"/>
    </location>
</feature>
<accession>A0ABT1ZUH8</accession>
<keyword evidence="3 8" id="KW-0812">Transmembrane</keyword>
<dbReference type="EMBL" id="JANUGW010000014">
    <property type="protein sequence ID" value="MCS0583568.1"/>
    <property type="molecule type" value="Genomic_DNA"/>
</dbReference>
<dbReference type="SUPFAM" id="SSF52540">
    <property type="entry name" value="P-loop containing nucleoside triphosphate hydrolases"/>
    <property type="match status" value="1"/>
</dbReference>
<dbReference type="SMART" id="SM00382">
    <property type="entry name" value="AAA"/>
    <property type="match status" value="1"/>
</dbReference>
<evidence type="ECO:0000256" key="4">
    <source>
        <dbReference type="ARBA" id="ARBA00022741"/>
    </source>
</evidence>
<evidence type="ECO:0000256" key="5">
    <source>
        <dbReference type="ARBA" id="ARBA00022840"/>
    </source>
</evidence>
<dbReference type="PROSITE" id="PS50893">
    <property type="entry name" value="ABC_TRANSPORTER_2"/>
    <property type="match status" value="1"/>
</dbReference>
<dbReference type="InterPro" id="IPR003593">
    <property type="entry name" value="AAA+_ATPase"/>
</dbReference>
<dbReference type="InterPro" id="IPR022515">
    <property type="entry name" value="NHPM_micro_ABC2"/>
</dbReference>
<dbReference type="Proteomes" id="UP001204151">
    <property type="component" value="Unassembled WGS sequence"/>
</dbReference>
<feature type="transmembrane region" description="Helical" evidence="8">
    <location>
        <begin position="412"/>
        <end position="438"/>
    </location>
</feature>
<dbReference type="InterPro" id="IPR017871">
    <property type="entry name" value="ABC_transporter-like_CS"/>
</dbReference>
<evidence type="ECO:0000256" key="7">
    <source>
        <dbReference type="ARBA" id="ARBA00023136"/>
    </source>
</evidence>
<evidence type="ECO:0000259" key="9">
    <source>
        <dbReference type="PROSITE" id="PS50893"/>
    </source>
</evidence>
<evidence type="ECO:0000256" key="3">
    <source>
        <dbReference type="ARBA" id="ARBA00022692"/>
    </source>
</evidence>
<evidence type="ECO:0000256" key="2">
    <source>
        <dbReference type="ARBA" id="ARBA00022475"/>
    </source>
</evidence>
<keyword evidence="6 8" id="KW-1133">Transmembrane helix</keyword>
<dbReference type="Pfam" id="PF00005">
    <property type="entry name" value="ABC_tran"/>
    <property type="match status" value="1"/>
</dbReference>
<protein>
    <submittedName>
        <fullName evidence="11">NHLP bacteriocin export ABC transporter permease/ATPase subunit</fullName>
    </submittedName>
</protein>
<evidence type="ECO:0000256" key="1">
    <source>
        <dbReference type="ARBA" id="ARBA00004651"/>
    </source>
</evidence>
<dbReference type="InterPro" id="IPR003439">
    <property type="entry name" value="ABC_transporter-like_ATP-bd"/>
</dbReference>
<dbReference type="RefSeq" id="WP_258818153.1">
    <property type="nucleotide sequence ID" value="NZ_JANUGW010000014.1"/>
</dbReference>
<dbReference type="PANTHER" id="PTHR24221">
    <property type="entry name" value="ATP-BINDING CASSETTE SUB-FAMILY B"/>
    <property type="match status" value="1"/>
</dbReference>
<feature type="domain" description="ABC transporter" evidence="9">
    <location>
        <begin position="729"/>
        <end position="961"/>
    </location>
</feature>
<comment type="caution">
    <text evidence="11">The sequence shown here is derived from an EMBL/GenBank/DDBJ whole genome shotgun (WGS) entry which is preliminary data.</text>
</comment>
<organism evidence="11 12">
    <name type="scientific">Massilia pinisoli</name>
    <dbReference type="NCBI Taxonomy" id="1772194"/>
    <lineage>
        <taxon>Bacteria</taxon>
        <taxon>Pseudomonadati</taxon>
        <taxon>Pseudomonadota</taxon>
        <taxon>Betaproteobacteria</taxon>
        <taxon>Burkholderiales</taxon>
        <taxon>Oxalobacteraceae</taxon>
        <taxon>Telluria group</taxon>
        <taxon>Massilia</taxon>
    </lineage>
</organism>
<evidence type="ECO:0000259" key="10">
    <source>
        <dbReference type="PROSITE" id="PS50929"/>
    </source>
</evidence>
<feature type="domain" description="ABC transmembrane type-1" evidence="10">
    <location>
        <begin position="415"/>
        <end position="697"/>
    </location>
</feature>
<dbReference type="PROSITE" id="PS00211">
    <property type="entry name" value="ABC_TRANSPORTER_1"/>
    <property type="match status" value="1"/>
</dbReference>
<keyword evidence="4" id="KW-0547">Nucleotide-binding</keyword>